<accession>A0ABS6ARM6</accession>
<feature type="transmembrane region" description="Helical" evidence="1">
    <location>
        <begin position="119"/>
        <end position="137"/>
    </location>
</feature>
<evidence type="ECO:0000313" key="3">
    <source>
        <dbReference type="Proteomes" id="UP000733379"/>
    </source>
</evidence>
<keyword evidence="1" id="KW-0472">Membrane</keyword>
<keyword evidence="1" id="KW-1133">Transmembrane helix</keyword>
<gene>
    <name evidence="2" type="ORF">KO481_03980</name>
</gene>
<comment type="caution">
    <text evidence="2">The sequence shown here is derived from an EMBL/GenBank/DDBJ whole genome shotgun (WGS) entry which is preliminary data.</text>
</comment>
<proteinExistence type="predicted"/>
<dbReference type="RefSeq" id="WP_215915502.1">
    <property type="nucleotide sequence ID" value="NZ_JAHKNI010000001.1"/>
</dbReference>
<sequence>MTRFLAVLSGLLLTLAVGIMLPWAAIPALALVVAGWRYRLGAVGAVLLALATLAWSDTGAVEAAATGLVATTYLLNTATVSAPHGVVPTTVPSVAGAVTFAGAAVLAALVPAHLAWVPLAAPILVVLLYAAVVRGLALTRTEPDAAPER</sequence>
<evidence type="ECO:0000256" key="1">
    <source>
        <dbReference type="SAM" id="Phobius"/>
    </source>
</evidence>
<keyword evidence="1" id="KW-0812">Transmembrane</keyword>
<protein>
    <submittedName>
        <fullName evidence="2">Uncharacterized protein</fullName>
    </submittedName>
</protein>
<keyword evidence="3" id="KW-1185">Reference proteome</keyword>
<dbReference type="Proteomes" id="UP000733379">
    <property type="component" value="Unassembled WGS sequence"/>
</dbReference>
<evidence type="ECO:0000313" key="2">
    <source>
        <dbReference type="EMBL" id="MBU3060680.1"/>
    </source>
</evidence>
<feature type="transmembrane region" description="Helical" evidence="1">
    <location>
        <begin position="94"/>
        <end position="112"/>
    </location>
</feature>
<feature type="transmembrane region" description="Helical" evidence="1">
    <location>
        <begin position="63"/>
        <end position="82"/>
    </location>
</feature>
<organism evidence="2 3">
    <name type="scientific">Nocardia albiluteola</name>
    <dbReference type="NCBI Taxonomy" id="2842303"/>
    <lineage>
        <taxon>Bacteria</taxon>
        <taxon>Bacillati</taxon>
        <taxon>Actinomycetota</taxon>
        <taxon>Actinomycetes</taxon>
        <taxon>Mycobacteriales</taxon>
        <taxon>Nocardiaceae</taxon>
        <taxon>Nocardia</taxon>
    </lineage>
</organism>
<dbReference type="EMBL" id="JAHKNI010000001">
    <property type="protein sequence ID" value="MBU3060680.1"/>
    <property type="molecule type" value="Genomic_DNA"/>
</dbReference>
<feature type="transmembrane region" description="Helical" evidence="1">
    <location>
        <begin position="37"/>
        <end position="56"/>
    </location>
</feature>
<reference evidence="2 3" key="1">
    <citation type="submission" date="2021-06" db="EMBL/GenBank/DDBJ databases">
        <title>Actinomycetes sequencing.</title>
        <authorList>
            <person name="Shan Q."/>
        </authorList>
    </citation>
    <scope>NUCLEOTIDE SEQUENCE [LARGE SCALE GENOMIC DNA]</scope>
    <source>
        <strain evidence="2 3">NEAU-G5</strain>
    </source>
</reference>
<name>A0ABS6ARM6_9NOCA</name>